<evidence type="ECO:0000313" key="1">
    <source>
        <dbReference type="EMBL" id="WYY00271.1"/>
    </source>
</evidence>
<dbReference type="InterPro" id="IPR019012">
    <property type="entry name" value="RNA_cap_Gua-N2-MeTrfase"/>
</dbReference>
<dbReference type="InterPro" id="IPR029063">
    <property type="entry name" value="SAM-dependent_MTases_sf"/>
</dbReference>
<dbReference type="Gene3D" id="3.40.50.150">
    <property type="entry name" value="Vaccinia Virus protein VP39"/>
    <property type="match status" value="1"/>
</dbReference>
<keyword evidence="2" id="KW-1185">Reference proteome</keyword>
<dbReference type="PANTHER" id="PTHR14741:SF32">
    <property type="entry name" value="TRIMETHYLGUANOSINE SYNTHASE"/>
    <property type="match status" value="1"/>
</dbReference>
<evidence type="ECO:0000313" key="2">
    <source>
        <dbReference type="Proteomes" id="UP001451606"/>
    </source>
</evidence>
<dbReference type="SUPFAM" id="SSF53335">
    <property type="entry name" value="S-adenosyl-L-methionine-dependent methyltransferases"/>
    <property type="match status" value="1"/>
</dbReference>
<proteinExistence type="predicted"/>
<protein>
    <recommendedName>
        <fullName evidence="3">Methyltransferase domain-containing protein</fullName>
    </recommendedName>
</protein>
<dbReference type="Proteomes" id="UP001451606">
    <property type="component" value="Chromosome"/>
</dbReference>
<dbReference type="Pfam" id="PF09445">
    <property type="entry name" value="Methyltransf_15"/>
    <property type="match status" value="1"/>
</dbReference>
<evidence type="ECO:0008006" key="3">
    <source>
        <dbReference type="Google" id="ProtNLM"/>
    </source>
</evidence>
<dbReference type="RefSeq" id="WP_393972216.1">
    <property type="nucleotide sequence ID" value="NZ_CP133772.1"/>
</dbReference>
<dbReference type="GeneID" id="95967569"/>
<dbReference type="AlphaFoldDB" id="A0AAX4NFJ6"/>
<dbReference type="PANTHER" id="PTHR14741">
    <property type="entry name" value="S-ADENOSYLMETHIONINE-DEPENDENT METHYLTRANSFERASE RELATED"/>
    <property type="match status" value="1"/>
</dbReference>
<sequence length="383" mass="43671">MIDEIIDLMRSGHNASTIKNQIRSSKSAVNLYTEIAKARINIEKKFRKWNRLWMDLYSSSFSTPEIVGDYRSGRIKQNNILDVGSGSGMQAISFSKFAERVTGIEINRDRYEMSIMNGEVSMVNNIKFIWGDYSEIIHNTNVDVDSAVFSDPLRIKPGTDGKRNLIPSPEIIYTTLKNKTENFIFDLPPLMKKDDITIKGEKEYISVEGKLQRLTLYTGENAESETSAVLLPQGRRFTGNPMNIDFVSALNVGEFIYLPDVSLIYSGLLCTSIPGDLRIIGRDSRRILLTGNEDYSHDFPGESYNVLCKSQFSDLERDVKKFGGRRVYFRFEIETDSYYQLKNSIEKNLHGEKDVYVFMDREGLILAEKILDNGNSDETLQSL</sequence>
<accession>A0AAX4NFJ6</accession>
<gene>
    <name evidence="1" type="ORF">OXIME_000836</name>
</gene>
<reference evidence="1 2" key="1">
    <citation type="submission" date="2023-09" db="EMBL/GenBank/DDBJ databases">
        <authorList>
            <person name="Golyshina O.V."/>
            <person name="Lunev E.A."/>
            <person name="Bargiela R."/>
            <person name="Gaines M.C."/>
            <person name="Daum B."/>
            <person name="Bale N.J."/>
            <person name="Koenen M."/>
            <person name="Sinninghe Damst J.S."/>
            <person name="Yakimov M."/>
            <person name="Golyshin P.N."/>
        </authorList>
    </citation>
    <scope>NUCLEOTIDE SEQUENCE [LARGE SCALE GENOMIC DNA]</scope>
    <source>
        <strain evidence="1 2">M1</strain>
    </source>
</reference>
<dbReference type="CDD" id="cd02440">
    <property type="entry name" value="AdoMet_MTases"/>
    <property type="match status" value="1"/>
</dbReference>
<organism evidence="1 2">
    <name type="scientific">Oxyplasma meridianum</name>
    <dbReference type="NCBI Taxonomy" id="3073602"/>
    <lineage>
        <taxon>Archaea</taxon>
        <taxon>Methanobacteriati</taxon>
        <taxon>Thermoplasmatota</taxon>
        <taxon>Thermoplasmata</taxon>
        <taxon>Thermoplasmatales</taxon>
        <taxon>Thermoplasmataceae</taxon>
        <taxon>Oxyplasma</taxon>
    </lineage>
</organism>
<dbReference type="GO" id="GO:0071164">
    <property type="term" value="F:RNA cap trimethylguanosine synthase activity"/>
    <property type="evidence" value="ECO:0007669"/>
    <property type="project" value="TreeGrafter"/>
</dbReference>
<dbReference type="EMBL" id="CP133772">
    <property type="protein sequence ID" value="WYY00271.1"/>
    <property type="molecule type" value="Genomic_DNA"/>
</dbReference>
<dbReference type="KEGG" id="omr:OXIME_000836"/>
<name>A0AAX4NFJ6_9ARCH</name>